<reference evidence="2" key="1">
    <citation type="journal article" date="2020" name="Genome Biol.">
        <title>Gamete binning: chromosome-level and haplotype-resolved genome assembly enabled by high-throughput single-cell sequencing of gamete genomes.</title>
        <authorList>
            <person name="Campoy J.A."/>
            <person name="Sun H."/>
            <person name="Goel M."/>
            <person name="Jiao W.-B."/>
            <person name="Folz-Donahue K."/>
            <person name="Wang N."/>
            <person name="Rubio M."/>
            <person name="Liu C."/>
            <person name="Kukat C."/>
            <person name="Ruiz D."/>
            <person name="Huettel B."/>
            <person name="Schneeberger K."/>
        </authorList>
    </citation>
    <scope>NUCLEOTIDE SEQUENCE [LARGE SCALE GENOMIC DNA]</scope>
    <source>
        <strain evidence="2">cv. Rojo Pasion</strain>
    </source>
</reference>
<sequence>MSVSGNIEQSRQFLLLLFLQTTHPTALFISLLPSSRAELSLSPPHPLKVCSFLQNQPFIDFKVCLVDEGLLDNAVFGLDYLSIE</sequence>
<dbReference type="Proteomes" id="UP000507245">
    <property type="component" value="Unassembled WGS sequence"/>
</dbReference>
<evidence type="ECO:0000313" key="1">
    <source>
        <dbReference type="EMBL" id="CAB4314701.1"/>
    </source>
</evidence>
<gene>
    <name evidence="1" type="ORF">ORAREDHAP_LOCUS39180</name>
</gene>
<evidence type="ECO:0000313" key="2">
    <source>
        <dbReference type="Proteomes" id="UP000507245"/>
    </source>
</evidence>
<protein>
    <submittedName>
        <fullName evidence="1">Uncharacterized protein</fullName>
    </submittedName>
</protein>
<name>A0A6J5XNN6_PRUAR</name>
<organism evidence="1 2">
    <name type="scientific">Prunus armeniaca</name>
    <name type="common">Apricot</name>
    <name type="synonym">Armeniaca vulgaris</name>
    <dbReference type="NCBI Taxonomy" id="36596"/>
    <lineage>
        <taxon>Eukaryota</taxon>
        <taxon>Viridiplantae</taxon>
        <taxon>Streptophyta</taxon>
        <taxon>Embryophyta</taxon>
        <taxon>Tracheophyta</taxon>
        <taxon>Spermatophyta</taxon>
        <taxon>Magnoliopsida</taxon>
        <taxon>eudicotyledons</taxon>
        <taxon>Gunneridae</taxon>
        <taxon>Pentapetalae</taxon>
        <taxon>rosids</taxon>
        <taxon>fabids</taxon>
        <taxon>Rosales</taxon>
        <taxon>Rosaceae</taxon>
        <taxon>Amygdaloideae</taxon>
        <taxon>Amygdaleae</taxon>
        <taxon>Prunus</taxon>
    </lineage>
</organism>
<proteinExistence type="predicted"/>
<keyword evidence="2" id="KW-1185">Reference proteome</keyword>
<accession>A0A6J5XNN6</accession>
<dbReference type="EMBL" id="CAEKKB010000006">
    <property type="protein sequence ID" value="CAB4314701.1"/>
    <property type="molecule type" value="Genomic_DNA"/>
</dbReference>
<dbReference type="AlphaFoldDB" id="A0A6J5XNN6"/>